<sequence length="238" mass="29559">MNWIKRLFKNKDFKNEVIEDLEDNEEETLFILNHYEKNKEEVKKWDSNNLLTRLELDRQNSYKINFCFIPKNQNYKNVRSYIQYLYGDYEKWQSLRQHFIRKQNSTCQCCNRQFKDLELHEQWSFDDFDKIQKLDKLILLCKECHSIAHITRHKKEPSKIDELLDLYCLYNKIDLSQAWKDFEFHEELRKKRNEINYQLELFYLNQFSFNIENLFDCHTDKFNSFIYKFSTDNKDEKE</sequence>
<reference evidence="1 2" key="1">
    <citation type="submission" date="2020-04" db="EMBL/GenBank/DDBJ databases">
        <authorList>
            <person name="De Canck E."/>
        </authorList>
    </citation>
    <scope>NUCLEOTIDE SEQUENCE [LARGE SCALE GENOMIC DNA]</scope>
    <source>
        <strain evidence="1 2">LMG 6000</strain>
    </source>
</reference>
<gene>
    <name evidence="1" type="ORF">LMG6000_04290</name>
</gene>
<accession>A0A6S7FDV7</accession>
<organism evidence="1 2">
    <name type="scientific">Achromobacter insolitus</name>
    <dbReference type="NCBI Taxonomy" id="217204"/>
    <lineage>
        <taxon>Bacteria</taxon>
        <taxon>Pseudomonadati</taxon>
        <taxon>Pseudomonadota</taxon>
        <taxon>Betaproteobacteria</taxon>
        <taxon>Burkholderiales</taxon>
        <taxon>Alcaligenaceae</taxon>
        <taxon>Achromobacter</taxon>
    </lineage>
</organism>
<dbReference type="RefSeq" id="WP_086070071.1">
    <property type="nucleotide sequence ID" value="NZ_CADILH010000007.1"/>
</dbReference>
<dbReference type="AlphaFoldDB" id="A0A6S7FDV7"/>
<keyword evidence="2" id="KW-1185">Reference proteome</keyword>
<evidence type="ECO:0000313" key="1">
    <source>
        <dbReference type="EMBL" id="CAB3935367.1"/>
    </source>
</evidence>
<evidence type="ECO:0008006" key="3">
    <source>
        <dbReference type="Google" id="ProtNLM"/>
    </source>
</evidence>
<protein>
    <recommendedName>
        <fullName evidence="3">HNH endonuclease</fullName>
    </recommendedName>
</protein>
<proteinExistence type="predicted"/>
<name>A0A6S7FDV7_9BURK</name>
<evidence type="ECO:0000313" key="2">
    <source>
        <dbReference type="Proteomes" id="UP000494183"/>
    </source>
</evidence>
<dbReference type="EMBL" id="CADILH010000007">
    <property type="protein sequence ID" value="CAB3935367.1"/>
    <property type="molecule type" value="Genomic_DNA"/>
</dbReference>
<dbReference type="Proteomes" id="UP000494183">
    <property type="component" value="Unassembled WGS sequence"/>
</dbReference>